<protein>
    <recommendedName>
        <fullName evidence="2">Hemimethylated DNA-binding domain-containing protein</fullName>
    </recommendedName>
</protein>
<evidence type="ECO:0000313" key="3">
    <source>
        <dbReference type="Ensembl" id="ENSEEEP00000050282.2"/>
    </source>
</evidence>
<dbReference type="PANTHER" id="PTHR48439">
    <property type="entry name" value="HEMIMETHYLATED DNA-BINDING DOMAIN-CONTAINING PROTEIN"/>
    <property type="match status" value="1"/>
</dbReference>
<gene>
    <name evidence="3" type="primary">si:dkey-261l7.2</name>
</gene>
<dbReference type="SMART" id="SM00992">
    <property type="entry name" value="YccV-like"/>
    <property type="match status" value="1"/>
</dbReference>
<dbReference type="PANTHER" id="PTHR48439:SF1">
    <property type="entry name" value="HEMIMETHYLATED DNA-BINDING DOMAIN-CONTAINING PROTEIN"/>
    <property type="match status" value="1"/>
</dbReference>
<evidence type="ECO:0000313" key="4">
    <source>
        <dbReference type="Proteomes" id="UP000314983"/>
    </source>
</evidence>
<dbReference type="InterPro" id="IPR036623">
    <property type="entry name" value="Hemimethylated_DNA-bd_sf"/>
</dbReference>
<dbReference type="InterPro" id="IPR053189">
    <property type="entry name" value="Clp_protease_adapter_ClpF"/>
</dbReference>
<reference evidence="4" key="1">
    <citation type="journal article" date="2014" name="Science">
        <title>Nonhuman genetics. Genomic basis for the convergent evolution of electric organs.</title>
        <authorList>
            <person name="Gallant J.R."/>
            <person name="Traeger L.L."/>
            <person name="Volkening J.D."/>
            <person name="Moffett H."/>
            <person name="Chen P.H."/>
            <person name="Novina C.D."/>
            <person name="Phillips G.N.Jr."/>
            <person name="Anand R."/>
            <person name="Wells G.B."/>
            <person name="Pinch M."/>
            <person name="Guth R."/>
            <person name="Unguez G.A."/>
            <person name="Albert J.S."/>
            <person name="Zakon H.H."/>
            <person name="Samanta M.P."/>
            <person name="Sussman M.R."/>
        </authorList>
    </citation>
    <scope>NUCLEOTIDE SEQUENCE [LARGE SCALE GENOMIC DNA]</scope>
</reference>
<name>A0A4W4HNI9_ELEEL</name>
<feature type="domain" description="Hemimethylated DNA-binding" evidence="2">
    <location>
        <begin position="115"/>
        <end position="218"/>
    </location>
</feature>
<dbReference type="GeneTree" id="ENSGT00530000065281"/>
<dbReference type="RefSeq" id="XP_035378134.1">
    <property type="nucleotide sequence ID" value="XM_035522241.1"/>
</dbReference>
<organism evidence="3 4">
    <name type="scientific">Electrophorus electricus</name>
    <name type="common">Electric eel</name>
    <name type="synonym">Gymnotus electricus</name>
    <dbReference type="NCBI Taxonomy" id="8005"/>
    <lineage>
        <taxon>Eukaryota</taxon>
        <taxon>Metazoa</taxon>
        <taxon>Chordata</taxon>
        <taxon>Craniata</taxon>
        <taxon>Vertebrata</taxon>
        <taxon>Euteleostomi</taxon>
        <taxon>Actinopterygii</taxon>
        <taxon>Neopterygii</taxon>
        <taxon>Teleostei</taxon>
        <taxon>Ostariophysi</taxon>
        <taxon>Gymnotiformes</taxon>
        <taxon>Gymnotoidei</taxon>
        <taxon>Gymnotidae</taxon>
        <taxon>Electrophorus</taxon>
    </lineage>
</organism>
<dbReference type="GeneID" id="113577023"/>
<proteinExistence type="predicted"/>
<reference evidence="3" key="4">
    <citation type="submission" date="2025-08" db="UniProtKB">
        <authorList>
            <consortium name="Ensembl"/>
        </authorList>
    </citation>
    <scope>IDENTIFICATION</scope>
</reference>
<dbReference type="Pfam" id="PF08755">
    <property type="entry name" value="YccV-like"/>
    <property type="match status" value="1"/>
</dbReference>
<reference evidence="3" key="5">
    <citation type="submission" date="2025-09" db="UniProtKB">
        <authorList>
            <consortium name="Ensembl"/>
        </authorList>
    </citation>
    <scope>IDENTIFICATION</scope>
</reference>
<feature type="signal peptide" evidence="1">
    <location>
        <begin position="1"/>
        <end position="21"/>
    </location>
</feature>
<keyword evidence="4" id="KW-1185">Reference proteome</keyword>
<sequence>MPQITAMAMLQLALLLSALPAQYLISKWTSGNAAQRSLATQGILDAWTDARKTYLNITAWVDWLSSWMPSVPVFGAEEAFEHALEESLALDLLMQSNDQGYFGASEEKRSPRPEYVLHRVGDVVLERQNRVVGVIVGWDAGLRAPPEWLKRKKFTESEIKRLEDTPHYRILFSGPDPSSLLIGYLPQTVIHLFDGYKPDIPTLGQYFSHFDGKRFVMQGWLKDLYPDD</sequence>
<dbReference type="OMA" id="ISRWCGS"/>
<dbReference type="STRING" id="8005.ENSEEEP00000050282"/>
<accession>A0A4W4HNI9</accession>
<reference evidence="4" key="2">
    <citation type="journal article" date="2017" name="Sci. Adv.">
        <title>A tail of two voltages: Proteomic comparison of the three electric organs of the electric eel.</title>
        <authorList>
            <person name="Traeger L.L."/>
            <person name="Sabat G."/>
            <person name="Barrett-Wilt G.A."/>
            <person name="Wells G.B."/>
            <person name="Sussman M.R."/>
        </authorList>
    </citation>
    <scope>NUCLEOTIDE SEQUENCE [LARGE SCALE GENOMIC DNA]</scope>
</reference>
<dbReference type="Gene3D" id="2.30.30.390">
    <property type="entry name" value="Hemimethylated DNA-binding domain"/>
    <property type="match status" value="1"/>
</dbReference>
<feature type="chain" id="PRO_5044302675" description="Hemimethylated DNA-binding domain-containing protein" evidence="1">
    <location>
        <begin position="22"/>
        <end position="228"/>
    </location>
</feature>
<evidence type="ECO:0000256" key="1">
    <source>
        <dbReference type="SAM" id="SignalP"/>
    </source>
</evidence>
<reference evidence="3" key="3">
    <citation type="submission" date="2020-05" db="EMBL/GenBank/DDBJ databases">
        <title>Electrophorus electricus (electric eel) genome, fEleEle1, primary haplotype.</title>
        <authorList>
            <person name="Myers G."/>
            <person name="Meyer A."/>
            <person name="Fedrigo O."/>
            <person name="Formenti G."/>
            <person name="Rhie A."/>
            <person name="Tracey A."/>
            <person name="Sims Y."/>
            <person name="Jarvis E.D."/>
        </authorList>
    </citation>
    <scope>NUCLEOTIDE SEQUENCE [LARGE SCALE GENOMIC DNA]</scope>
</reference>
<dbReference type="InterPro" id="IPR011722">
    <property type="entry name" value="Hemimethylated_DNA-bd_dom"/>
</dbReference>
<dbReference type="AlphaFoldDB" id="A0A4W4HNI9"/>
<evidence type="ECO:0000259" key="2">
    <source>
        <dbReference type="SMART" id="SM00992"/>
    </source>
</evidence>
<dbReference type="Proteomes" id="UP000314983">
    <property type="component" value="Chromosome 24"/>
</dbReference>
<dbReference type="GO" id="GO:0003677">
    <property type="term" value="F:DNA binding"/>
    <property type="evidence" value="ECO:0007669"/>
    <property type="project" value="InterPro"/>
</dbReference>
<dbReference type="SUPFAM" id="SSF141255">
    <property type="entry name" value="YccV-like"/>
    <property type="match status" value="1"/>
</dbReference>
<keyword evidence="1" id="KW-0732">Signal</keyword>
<dbReference type="Ensembl" id="ENSEEET00000050831.2">
    <property type="protein sequence ID" value="ENSEEEP00000050282.2"/>
    <property type="gene ID" value="ENSEEEG00000023649.2"/>
</dbReference>